<evidence type="ECO:0000256" key="1">
    <source>
        <dbReference type="SAM" id="Phobius"/>
    </source>
</evidence>
<dbReference type="PROSITE" id="PS50887">
    <property type="entry name" value="GGDEF"/>
    <property type="match status" value="1"/>
</dbReference>
<dbReference type="RefSeq" id="WP_133328189.1">
    <property type="nucleotide sequence ID" value="NZ_SMYL01000004.1"/>
</dbReference>
<dbReference type="CDD" id="cd01948">
    <property type="entry name" value="EAL"/>
    <property type="match status" value="1"/>
</dbReference>
<gene>
    <name evidence="4" type="ORF">E2I14_10515</name>
</gene>
<dbReference type="Pfam" id="PF00990">
    <property type="entry name" value="GGDEF"/>
    <property type="match status" value="1"/>
</dbReference>
<comment type="caution">
    <text evidence="4">The sequence shown here is derived from an EMBL/GenBank/DDBJ whole genome shotgun (WGS) entry which is preliminary data.</text>
</comment>
<feature type="domain" description="EAL" evidence="2">
    <location>
        <begin position="495"/>
        <end position="749"/>
    </location>
</feature>
<evidence type="ECO:0000259" key="2">
    <source>
        <dbReference type="PROSITE" id="PS50883"/>
    </source>
</evidence>
<organism evidence="4 5">
    <name type="scientific">Sapientia aquatica</name>
    <dbReference type="NCBI Taxonomy" id="1549640"/>
    <lineage>
        <taxon>Bacteria</taxon>
        <taxon>Pseudomonadati</taxon>
        <taxon>Pseudomonadota</taxon>
        <taxon>Betaproteobacteria</taxon>
        <taxon>Burkholderiales</taxon>
        <taxon>Oxalobacteraceae</taxon>
        <taxon>Sapientia</taxon>
    </lineage>
</organism>
<evidence type="ECO:0000313" key="5">
    <source>
        <dbReference type="Proteomes" id="UP000294829"/>
    </source>
</evidence>
<dbReference type="FunFam" id="3.20.20.450:FF:000001">
    <property type="entry name" value="Cyclic di-GMP phosphodiesterase yahA"/>
    <property type="match status" value="1"/>
</dbReference>
<dbReference type="SUPFAM" id="SSF141868">
    <property type="entry name" value="EAL domain-like"/>
    <property type="match status" value="1"/>
</dbReference>
<dbReference type="Pfam" id="PF00563">
    <property type="entry name" value="EAL"/>
    <property type="match status" value="1"/>
</dbReference>
<dbReference type="GO" id="GO:0071111">
    <property type="term" value="F:cyclic-guanylate-specific phosphodiesterase activity"/>
    <property type="evidence" value="ECO:0007669"/>
    <property type="project" value="InterPro"/>
</dbReference>
<dbReference type="Gene3D" id="3.20.20.450">
    <property type="entry name" value="EAL domain"/>
    <property type="match status" value="1"/>
</dbReference>
<dbReference type="InterPro" id="IPR001633">
    <property type="entry name" value="EAL_dom"/>
</dbReference>
<evidence type="ECO:0000259" key="3">
    <source>
        <dbReference type="PROSITE" id="PS50887"/>
    </source>
</evidence>
<dbReference type="InterPro" id="IPR000160">
    <property type="entry name" value="GGDEF_dom"/>
</dbReference>
<dbReference type="InterPro" id="IPR043128">
    <property type="entry name" value="Rev_trsase/Diguanyl_cyclase"/>
</dbReference>
<name>A0A4R5W1H1_9BURK</name>
<dbReference type="Gene3D" id="3.30.70.270">
    <property type="match status" value="1"/>
</dbReference>
<proteinExistence type="predicted"/>
<feature type="transmembrane region" description="Helical" evidence="1">
    <location>
        <begin position="6"/>
        <end position="27"/>
    </location>
</feature>
<keyword evidence="1" id="KW-1133">Transmembrane helix</keyword>
<dbReference type="AlphaFoldDB" id="A0A4R5W1H1"/>
<dbReference type="OrthoDB" id="8711786at2"/>
<dbReference type="EMBL" id="SMYL01000004">
    <property type="protein sequence ID" value="TDK66016.1"/>
    <property type="molecule type" value="Genomic_DNA"/>
</dbReference>
<dbReference type="PANTHER" id="PTHR33121">
    <property type="entry name" value="CYCLIC DI-GMP PHOSPHODIESTERASE PDEF"/>
    <property type="match status" value="1"/>
</dbReference>
<reference evidence="4 5" key="1">
    <citation type="submission" date="2019-03" db="EMBL/GenBank/DDBJ databases">
        <title>Sapientia aquatica gen. nov., sp. nov., isolated from a crater lake.</title>
        <authorList>
            <person name="Felfoldi T."/>
            <person name="Szabo A."/>
            <person name="Toth E."/>
            <person name="Schumann P."/>
            <person name="Keki Z."/>
            <person name="Marialigeti K."/>
            <person name="Mathe I."/>
        </authorList>
    </citation>
    <scope>NUCLEOTIDE SEQUENCE [LARGE SCALE GENOMIC DNA]</scope>
    <source>
        <strain evidence="4 5">SA-152</strain>
    </source>
</reference>
<dbReference type="SMART" id="SM00052">
    <property type="entry name" value="EAL"/>
    <property type="match status" value="1"/>
</dbReference>
<dbReference type="InterPro" id="IPR029787">
    <property type="entry name" value="Nucleotide_cyclase"/>
</dbReference>
<sequence>MLQRRIWWAFVLVLAVGIGISVSIVILGDKVQAINRIFIAEKLPQSRSLGELRGAIGDQERVLYEYYSFTATKASFQSQLASNNQHLAKILAELDKDKSAAQQVQQLRVQLGALDDLSEKLATILGAADIDWDGARVILALVKLKVREIEGTLGNIATANQTAVDKLSEDSQNIVGMMVNWTVGFSVFVFCVSFFVGYYVVAILREGLERRRLSMFPERDPNVVLRLSQSGDILYANPSTFHLLAELQLDTKDARNLLPADFCKKLDETASSPISNSQFEQARGQHTFEYTVSYLNDFSEFHVYVKDVTARKRAEAKLVYQAFFDEETGLPNQYKLQQELTIALSNKHSGTLLMIVADHEQEIFETYGAAITANWLAKIAQRLSTVSQQSELTLYRFSNNAFIAVIESDVLHVAQERAQQFLSASEQPLQVDGYELLSTLSIGAAVLHYDDAHAPDVVAEDTVKQAANACNRIRSSGGNGIGLYDEAMGKAAAHYLSLSTDLKYAVQNNELRLHYQPKVEAATGRLVGMEALVRWMHPKRGMISPAEFIPIAEDTGLIVEIGRWVLHEACRQNAAWQRDGLRALRVAVNLSARQFRSTNLLSEIDAAIAQTGLPVNALELEITESMVMDDPDTLIELLNAIRQRGIYLALDDFGTGHSSLSYLKRFPIDCIKIDRAFIKDLPDNLDDVAIVKTIVAMAKALDMSTVAEGVETAEQLALLNTIDCDQIQGFFFSRPLAADDFLAFYRKHN</sequence>
<accession>A0A4R5W1H1</accession>
<dbReference type="SUPFAM" id="SSF55073">
    <property type="entry name" value="Nucleotide cyclase"/>
    <property type="match status" value="1"/>
</dbReference>
<keyword evidence="1" id="KW-0472">Membrane</keyword>
<dbReference type="PANTHER" id="PTHR33121:SF71">
    <property type="entry name" value="OXYGEN SENSOR PROTEIN DOSP"/>
    <property type="match status" value="1"/>
</dbReference>
<feature type="transmembrane region" description="Helical" evidence="1">
    <location>
        <begin position="178"/>
        <end position="201"/>
    </location>
</feature>
<keyword evidence="5" id="KW-1185">Reference proteome</keyword>
<dbReference type="InterPro" id="IPR050706">
    <property type="entry name" value="Cyclic-di-GMP_PDE-like"/>
</dbReference>
<keyword evidence="1" id="KW-0812">Transmembrane</keyword>
<dbReference type="Proteomes" id="UP000294829">
    <property type="component" value="Unassembled WGS sequence"/>
</dbReference>
<dbReference type="SMART" id="SM00267">
    <property type="entry name" value="GGDEF"/>
    <property type="match status" value="1"/>
</dbReference>
<dbReference type="PROSITE" id="PS50883">
    <property type="entry name" value="EAL"/>
    <property type="match status" value="1"/>
</dbReference>
<feature type="domain" description="GGDEF" evidence="3">
    <location>
        <begin position="348"/>
        <end position="486"/>
    </location>
</feature>
<evidence type="ECO:0000313" key="4">
    <source>
        <dbReference type="EMBL" id="TDK66016.1"/>
    </source>
</evidence>
<dbReference type="InterPro" id="IPR035919">
    <property type="entry name" value="EAL_sf"/>
</dbReference>
<protein>
    <submittedName>
        <fullName evidence="4">GGDEF domain-containing protein</fullName>
    </submittedName>
</protein>